<accession>A0A317YIM2</accession>
<comment type="caution">
    <text evidence="1">The sequence shown here is derived from an EMBL/GenBank/DDBJ whole genome shotgun (WGS) entry which is preliminary data.</text>
</comment>
<dbReference type="Proteomes" id="UP000251960">
    <property type="component" value="Chromosome 1"/>
</dbReference>
<evidence type="ECO:0000313" key="1">
    <source>
        <dbReference type="EMBL" id="PWZ58443.1"/>
    </source>
</evidence>
<dbReference type="EMBL" id="NCVQ01000001">
    <property type="protein sequence ID" value="PWZ58443.1"/>
    <property type="molecule type" value="Genomic_DNA"/>
</dbReference>
<name>A0A317YIM2_MAIZE</name>
<dbReference type="AlphaFoldDB" id="A0A317YIM2"/>
<sequence>MKYVFPWTTGVLLQDACLAQHRFFFERNSRSSVSQLRRKELT</sequence>
<protein>
    <submittedName>
        <fullName evidence="1">Uncharacterized protein</fullName>
    </submittedName>
</protein>
<gene>
    <name evidence="1" type="ORF">Zm00014a_040833</name>
</gene>
<organism evidence="1">
    <name type="scientific">Zea mays</name>
    <name type="common">Maize</name>
    <dbReference type="NCBI Taxonomy" id="4577"/>
    <lineage>
        <taxon>Eukaryota</taxon>
        <taxon>Viridiplantae</taxon>
        <taxon>Streptophyta</taxon>
        <taxon>Embryophyta</taxon>
        <taxon>Tracheophyta</taxon>
        <taxon>Spermatophyta</taxon>
        <taxon>Magnoliopsida</taxon>
        <taxon>Liliopsida</taxon>
        <taxon>Poales</taxon>
        <taxon>Poaceae</taxon>
        <taxon>PACMAD clade</taxon>
        <taxon>Panicoideae</taxon>
        <taxon>Andropogonodae</taxon>
        <taxon>Andropogoneae</taxon>
        <taxon>Tripsacinae</taxon>
        <taxon>Zea</taxon>
    </lineage>
</organism>
<reference evidence="1" key="1">
    <citation type="journal article" date="2018" name="Nat. Genet.">
        <title>Extensive intraspecific gene order and gene structural variations between Mo17 and other maize genomes.</title>
        <authorList>
            <person name="Sun S."/>
            <person name="Zhou Y."/>
            <person name="Chen J."/>
            <person name="Shi J."/>
            <person name="Zhao H."/>
            <person name="Zhao H."/>
            <person name="Song W."/>
            <person name="Zhang M."/>
            <person name="Cui Y."/>
            <person name="Dong X."/>
            <person name="Liu H."/>
            <person name="Ma X."/>
            <person name="Jiao Y."/>
            <person name="Wang B."/>
            <person name="Wei X."/>
            <person name="Stein J.C."/>
            <person name="Glaubitz J.C."/>
            <person name="Lu F."/>
            <person name="Yu G."/>
            <person name="Liang C."/>
            <person name="Fengler K."/>
            <person name="Li B."/>
            <person name="Rafalski A."/>
            <person name="Schnable P.S."/>
            <person name="Ware D.H."/>
            <person name="Buckler E.S."/>
            <person name="Lai J."/>
        </authorList>
    </citation>
    <scope>NUCLEOTIDE SEQUENCE [LARGE SCALE GENOMIC DNA]</scope>
    <source>
        <tissue evidence="1">Seedling</tissue>
    </source>
</reference>
<proteinExistence type="predicted"/>